<keyword evidence="2" id="KW-0233">DNA recombination</keyword>
<dbReference type="PANTHER" id="PTHR30349:SF64">
    <property type="entry name" value="PROPHAGE INTEGRASE INTD-RELATED"/>
    <property type="match status" value="1"/>
</dbReference>
<evidence type="ECO:0000259" key="6">
    <source>
        <dbReference type="PROSITE" id="PS51900"/>
    </source>
</evidence>
<dbReference type="Gene3D" id="1.10.443.10">
    <property type="entry name" value="Intergrase catalytic core"/>
    <property type="match status" value="1"/>
</dbReference>
<evidence type="ECO:0000256" key="4">
    <source>
        <dbReference type="SAM" id="MobiDB-lite"/>
    </source>
</evidence>
<dbReference type="SUPFAM" id="SSF56349">
    <property type="entry name" value="DNA breaking-rejoining enzymes"/>
    <property type="match status" value="1"/>
</dbReference>
<accession>A0ABQ4VBU6</accession>
<evidence type="ECO:0000256" key="1">
    <source>
        <dbReference type="ARBA" id="ARBA00023125"/>
    </source>
</evidence>
<feature type="compositionally biased region" description="Basic and acidic residues" evidence="4">
    <location>
        <begin position="9"/>
        <end position="20"/>
    </location>
</feature>
<name>A0ABQ4VBU6_9MYCO</name>
<evidence type="ECO:0000256" key="3">
    <source>
        <dbReference type="PROSITE-ProRule" id="PRU01248"/>
    </source>
</evidence>
<feature type="domain" description="Tyr recombinase" evidence="5">
    <location>
        <begin position="222"/>
        <end position="385"/>
    </location>
</feature>
<dbReference type="InterPro" id="IPR002104">
    <property type="entry name" value="Integrase_catalytic"/>
</dbReference>
<keyword evidence="8" id="KW-1185">Reference proteome</keyword>
<protein>
    <submittedName>
        <fullName evidence="7">Integrase</fullName>
    </submittedName>
</protein>
<feature type="region of interest" description="Disordered" evidence="4">
    <location>
        <begin position="1"/>
        <end position="20"/>
    </location>
</feature>
<evidence type="ECO:0000256" key="2">
    <source>
        <dbReference type="ARBA" id="ARBA00023172"/>
    </source>
</evidence>
<dbReference type="Proteomes" id="UP001060504">
    <property type="component" value="Unassembled WGS sequence"/>
</dbReference>
<dbReference type="InterPro" id="IPR044068">
    <property type="entry name" value="CB"/>
</dbReference>
<gene>
    <name evidence="7" type="ORF">NGTWS1702_24700</name>
</gene>
<feature type="domain" description="Core-binding (CB)" evidence="6">
    <location>
        <begin position="122"/>
        <end position="201"/>
    </location>
</feature>
<keyword evidence="1 3" id="KW-0238">DNA-binding</keyword>
<dbReference type="PROSITE" id="PS51900">
    <property type="entry name" value="CB"/>
    <property type="match status" value="1"/>
</dbReference>
<evidence type="ECO:0000313" key="8">
    <source>
        <dbReference type="Proteomes" id="UP001060504"/>
    </source>
</evidence>
<proteinExistence type="predicted"/>
<evidence type="ECO:0000259" key="5">
    <source>
        <dbReference type="PROSITE" id="PS51898"/>
    </source>
</evidence>
<dbReference type="PROSITE" id="PS51898">
    <property type="entry name" value="TYR_RECOMBINASE"/>
    <property type="match status" value="1"/>
</dbReference>
<sequence length="389" mass="43274">MKATHCRHGHELTDDNIRHRGGERANHRECLTCHRQQDRARSAERKRRRRANAAVAARDDRARNVRRRASDIGLQTRQRGTSFELWNDTGVVFVGSVEAADTYVGERYQARRSGPAQARIPVAWRKPIADHCLELAASGYSATTIRRYRMAVARLGRELRCPPGEVTAAQLTEWFGRQSHWKPETRRNYRSAVASFFSWAYKTGLAPVYLPAELPKVRIPAATPRPVPDTVWRDALAAADPRARLMLRLAGEAGLRRAEVAQLQSSDVLDGAGGAQLVVHGKGGKLRVVPISAELADTIRDYCPSGYLFPGQIDGHVSPGHVGKLISRLMPPGWSMHKLRHRFATRAFRGSRNLLAVQHLLGHTSVATTQRYTAVDDDEVRAAMMAAAL</sequence>
<reference evidence="7 8" key="1">
    <citation type="submission" date="2021-08" db="EMBL/GenBank/DDBJ databases">
        <title>Draft genome sequence of Mycolicibacterium sp. NGTWS1702 strain.</title>
        <authorList>
            <person name="Matsumoto M."/>
            <person name="Tang B.C.C."/>
            <person name="Machida Y."/>
            <person name="Matoyama H."/>
            <person name="Kishihara T."/>
            <person name="Sato S."/>
            <person name="Kondo I."/>
            <person name="Sano M."/>
            <person name="Kato G."/>
        </authorList>
    </citation>
    <scope>NUCLEOTIDE SEQUENCE [LARGE SCALE GENOMIC DNA]</scope>
    <source>
        <strain evidence="7 8">NGTWSNA01</strain>
    </source>
</reference>
<dbReference type="Pfam" id="PF00589">
    <property type="entry name" value="Phage_integrase"/>
    <property type="match status" value="1"/>
</dbReference>
<dbReference type="InterPro" id="IPR011010">
    <property type="entry name" value="DNA_brk_join_enz"/>
</dbReference>
<evidence type="ECO:0000313" key="7">
    <source>
        <dbReference type="EMBL" id="GJF17769.1"/>
    </source>
</evidence>
<dbReference type="PANTHER" id="PTHR30349">
    <property type="entry name" value="PHAGE INTEGRASE-RELATED"/>
    <property type="match status" value="1"/>
</dbReference>
<dbReference type="InterPro" id="IPR013762">
    <property type="entry name" value="Integrase-like_cat_sf"/>
</dbReference>
<organism evidence="7 8">
    <name type="scientific">Mycolicibacterium cyprinidarum</name>
    <dbReference type="NCBI Taxonomy" id="2860311"/>
    <lineage>
        <taxon>Bacteria</taxon>
        <taxon>Bacillati</taxon>
        <taxon>Actinomycetota</taxon>
        <taxon>Actinomycetes</taxon>
        <taxon>Mycobacteriales</taxon>
        <taxon>Mycobacteriaceae</taxon>
        <taxon>Mycolicibacterium</taxon>
    </lineage>
</organism>
<dbReference type="InterPro" id="IPR050090">
    <property type="entry name" value="Tyrosine_recombinase_XerCD"/>
</dbReference>
<dbReference type="EMBL" id="BPRH01002587">
    <property type="protein sequence ID" value="GJF17769.1"/>
    <property type="molecule type" value="Genomic_DNA"/>
</dbReference>
<feature type="region of interest" description="Disordered" evidence="4">
    <location>
        <begin position="36"/>
        <end position="62"/>
    </location>
</feature>
<comment type="caution">
    <text evidence="7">The sequence shown here is derived from an EMBL/GenBank/DDBJ whole genome shotgun (WGS) entry which is preliminary data.</text>
</comment>